<dbReference type="OMA" id="YFFRRAM"/>
<evidence type="ECO:0000256" key="2">
    <source>
        <dbReference type="ARBA" id="ARBA00022679"/>
    </source>
</evidence>
<dbReference type="PANTHER" id="PTHR11927">
    <property type="entry name" value="GALACTOSIDE 2-L-FUCOSYLTRANSFERASE"/>
    <property type="match status" value="1"/>
</dbReference>
<evidence type="ECO:0000256" key="1">
    <source>
        <dbReference type="ARBA" id="ARBA00022676"/>
    </source>
</evidence>
<reference evidence="6" key="1">
    <citation type="submission" date="2012-12" db="EMBL/GenBank/DDBJ databases">
        <authorList>
            <person name="Hellsten U."/>
            <person name="Grimwood J."/>
            <person name="Chapman J.A."/>
            <person name="Shapiro H."/>
            <person name="Aerts A."/>
            <person name="Otillar R.P."/>
            <person name="Terry A.Y."/>
            <person name="Boore J.L."/>
            <person name="Simakov O."/>
            <person name="Marletaz F."/>
            <person name="Cho S.-J."/>
            <person name="Edsinger-Gonzales E."/>
            <person name="Havlak P."/>
            <person name="Kuo D.-H."/>
            <person name="Larsson T."/>
            <person name="Lv J."/>
            <person name="Arendt D."/>
            <person name="Savage R."/>
            <person name="Osoegawa K."/>
            <person name="de Jong P."/>
            <person name="Lindberg D.R."/>
            <person name="Seaver E.C."/>
            <person name="Weisblat D.A."/>
            <person name="Putnam N.H."/>
            <person name="Grigoriev I.V."/>
            <person name="Rokhsar D.S."/>
        </authorList>
    </citation>
    <scope>NUCLEOTIDE SEQUENCE</scope>
</reference>
<proteinExistence type="inferred from homology"/>
<dbReference type="STRING" id="6412.T1EFT5"/>
<dbReference type="GeneID" id="20195437"/>
<dbReference type="CTD" id="20195437"/>
<evidence type="ECO:0000256" key="3">
    <source>
        <dbReference type="RuleBase" id="RU363129"/>
    </source>
</evidence>
<dbReference type="HOGENOM" id="CLU_043399_2_1_1"/>
<dbReference type="RefSeq" id="XP_009022143.1">
    <property type="nucleotide sequence ID" value="XM_009023895.1"/>
</dbReference>
<comment type="subcellular location">
    <subcellularLocation>
        <location evidence="3">Golgi apparatus</location>
        <location evidence="3">Golgi stack membrane</location>
        <topology evidence="3">Single-pass type II membrane protein</topology>
    </subcellularLocation>
</comment>
<evidence type="ECO:0000313" key="5">
    <source>
        <dbReference type="EnsemblMetazoa" id="HelroP113553"/>
    </source>
</evidence>
<dbReference type="KEGG" id="hro:HELRODRAFT_113553"/>
<sequence>MFQYAALYGIGRANGLKPVIVEGSSVAKVFYNLKCQIEFSTRQIRTFQNEYEYLVYYERRSNMFDSRTFSLNFMKNIRISGYFQSWRYFDHARTDIRKQFSSFGLDVTRDVNDFIKTSVSSFIFSSDEQQPDRDDIKLVGVHVRRGDFLDEVNVKKGYGVADKYFFRRAMDFFVGKFKKVIFIVCSEDEKWIKKNIKSSAMVVFSPFGMSPERDLMLLANCNHTIISGGSFGWWGAWLAQGLTVYSQKFPEPESELSLSFRMSDYYLPQWIPM</sequence>
<keyword evidence="1 3" id="KW-0328">Glycosyltransferase</keyword>
<gene>
    <name evidence="5" type="primary">20195437</name>
    <name evidence="4" type="ORF">HELRODRAFT_113553</name>
</gene>
<comment type="similarity">
    <text evidence="3">Belongs to the glycosyltransferase 11 family.</text>
</comment>
<dbReference type="AlphaFoldDB" id="T1EFT5"/>
<keyword evidence="3" id="KW-0325">Glycoprotein</keyword>
<dbReference type="OrthoDB" id="3226at2759"/>
<dbReference type="CDD" id="cd11301">
    <property type="entry name" value="Fut1_Fut2_like"/>
    <property type="match status" value="1"/>
</dbReference>
<dbReference type="EnsemblMetazoa" id="HelroT113553">
    <property type="protein sequence ID" value="HelroP113553"/>
    <property type="gene ID" value="HelroG113553"/>
</dbReference>
<dbReference type="InterPro" id="IPR002516">
    <property type="entry name" value="Glyco_trans_11"/>
</dbReference>
<accession>T1EFT5</accession>
<dbReference type="PANTHER" id="PTHR11927:SF9">
    <property type="entry name" value="L-FUCOSYLTRANSFERASE"/>
    <property type="match status" value="1"/>
</dbReference>
<protein>
    <recommendedName>
        <fullName evidence="3">L-Fucosyltransferase</fullName>
        <ecNumber evidence="3">2.4.1.-</ecNumber>
    </recommendedName>
</protein>
<name>T1EFT5_HELRO</name>
<keyword evidence="6" id="KW-1185">Reference proteome</keyword>
<dbReference type="GO" id="GO:0005975">
    <property type="term" value="P:carbohydrate metabolic process"/>
    <property type="evidence" value="ECO:0007669"/>
    <property type="project" value="InterPro"/>
</dbReference>
<dbReference type="EC" id="2.4.1.-" evidence="3"/>
<keyword evidence="3" id="KW-0812">Transmembrane</keyword>
<evidence type="ECO:0000313" key="4">
    <source>
        <dbReference type="EMBL" id="ESN99787.1"/>
    </source>
</evidence>
<reference evidence="4 6" key="2">
    <citation type="journal article" date="2013" name="Nature">
        <title>Insights into bilaterian evolution from three spiralian genomes.</title>
        <authorList>
            <person name="Simakov O."/>
            <person name="Marletaz F."/>
            <person name="Cho S.J."/>
            <person name="Edsinger-Gonzales E."/>
            <person name="Havlak P."/>
            <person name="Hellsten U."/>
            <person name="Kuo D.H."/>
            <person name="Larsson T."/>
            <person name="Lv J."/>
            <person name="Arendt D."/>
            <person name="Savage R."/>
            <person name="Osoegawa K."/>
            <person name="de Jong P."/>
            <person name="Grimwood J."/>
            <person name="Chapman J.A."/>
            <person name="Shapiro H."/>
            <person name="Aerts A."/>
            <person name="Otillar R.P."/>
            <person name="Terry A.Y."/>
            <person name="Boore J.L."/>
            <person name="Grigoriev I.V."/>
            <person name="Lindberg D.R."/>
            <person name="Seaver E.C."/>
            <person name="Weisblat D.A."/>
            <person name="Putnam N.H."/>
            <person name="Rokhsar D.S."/>
        </authorList>
    </citation>
    <scope>NUCLEOTIDE SEQUENCE</scope>
</reference>
<dbReference type="EMBL" id="AMQM01005728">
    <property type="status" value="NOT_ANNOTATED_CDS"/>
    <property type="molecule type" value="Genomic_DNA"/>
</dbReference>
<dbReference type="InParanoid" id="T1EFT5"/>
<organism evidence="5 6">
    <name type="scientific">Helobdella robusta</name>
    <name type="common">Californian leech</name>
    <dbReference type="NCBI Taxonomy" id="6412"/>
    <lineage>
        <taxon>Eukaryota</taxon>
        <taxon>Metazoa</taxon>
        <taxon>Spiralia</taxon>
        <taxon>Lophotrochozoa</taxon>
        <taxon>Annelida</taxon>
        <taxon>Clitellata</taxon>
        <taxon>Hirudinea</taxon>
        <taxon>Rhynchobdellida</taxon>
        <taxon>Glossiphoniidae</taxon>
        <taxon>Helobdella</taxon>
    </lineage>
</organism>
<keyword evidence="3" id="KW-0333">Golgi apparatus</keyword>
<comment type="pathway">
    <text evidence="3">Protein modification; protein glycosylation.</text>
</comment>
<dbReference type="Proteomes" id="UP000015101">
    <property type="component" value="Unassembled WGS sequence"/>
</dbReference>
<dbReference type="UniPathway" id="UPA00378"/>
<keyword evidence="3" id="KW-0735">Signal-anchor</keyword>
<dbReference type="Pfam" id="PF01531">
    <property type="entry name" value="Glyco_transf_11"/>
    <property type="match status" value="1"/>
</dbReference>
<reference evidence="5" key="3">
    <citation type="submission" date="2015-06" db="UniProtKB">
        <authorList>
            <consortium name="EnsemblMetazoa"/>
        </authorList>
    </citation>
    <scope>IDENTIFICATION</scope>
</reference>
<dbReference type="GO" id="GO:0032580">
    <property type="term" value="C:Golgi cisterna membrane"/>
    <property type="evidence" value="ECO:0007669"/>
    <property type="project" value="UniProtKB-SubCell"/>
</dbReference>
<dbReference type="GO" id="GO:0008107">
    <property type="term" value="F:galactoside 2-alpha-L-fucosyltransferase activity"/>
    <property type="evidence" value="ECO:0000318"/>
    <property type="project" value="GO_Central"/>
</dbReference>
<evidence type="ECO:0000313" key="6">
    <source>
        <dbReference type="Proteomes" id="UP000015101"/>
    </source>
</evidence>
<dbReference type="EMBL" id="KB097070">
    <property type="protein sequence ID" value="ESN99787.1"/>
    <property type="molecule type" value="Genomic_DNA"/>
</dbReference>
<keyword evidence="2 3" id="KW-0808">Transferase</keyword>
<dbReference type="eggNOG" id="ENOG502S316">
    <property type="taxonomic scope" value="Eukaryota"/>
</dbReference>